<dbReference type="PANTHER" id="PTHR10039:SF5">
    <property type="entry name" value="NACHT DOMAIN-CONTAINING PROTEIN"/>
    <property type="match status" value="1"/>
</dbReference>
<evidence type="ECO:0000259" key="3">
    <source>
        <dbReference type="Pfam" id="PF24883"/>
    </source>
</evidence>
<keyword evidence="5" id="KW-1185">Reference proteome</keyword>
<gene>
    <name evidence="4" type="ORF">P154DRAFT_537094</name>
</gene>
<evidence type="ECO:0000256" key="2">
    <source>
        <dbReference type="SAM" id="MobiDB-lite"/>
    </source>
</evidence>
<proteinExistence type="predicted"/>
<keyword evidence="1" id="KW-0677">Repeat</keyword>
<evidence type="ECO:0000313" key="5">
    <source>
        <dbReference type="Proteomes" id="UP000799779"/>
    </source>
</evidence>
<feature type="region of interest" description="Disordered" evidence="2">
    <location>
        <begin position="655"/>
        <end position="674"/>
    </location>
</feature>
<dbReference type="Proteomes" id="UP000799779">
    <property type="component" value="Unassembled WGS sequence"/>
</dbReference>
<dbReference type="Pfam" id="PF24883">
    <property type="entry name" value="NPHP3_N"/>
    <property type="match status" value="1"/>
</dbReference>
<accession>A0A6A5WBN7</accession>
<organism evidence="4 5">
    <name type="scientific">Amniculicola lignicola CBS 123094</name>
    <dbReference type="NCBI Taxonomy" id="1392246"/>
    <lineage>
        <taxon>Eukaryota</taxon>
        <taxon>Fungi</taxon>
        <taxon>Dikarya</taxon>
        <taxon>Ascomycota</taxon>
        <taxon>Pezizomycotina</taxon>
        <taxon>Dothideomycetes</taxon>
        <taxon>Pleosporomycetidae</taxon>
        <taxon>Pleosporales</taxon>
        <taxon>Amniculicolaceae</taxon>
        <taxon>Amniculicola</taxon>
    </lineage>
</organism>
<protein>
    <recommendedName>
        <fullName evidence="3">Nephrocystin 3-like N-terminal domain-containing protein</fullName>
    </recommendedName>
</protein>
<feature type="domain" description="Nephrocystin 3-like N-terminal" evidence="3">
    <location>
        <begin position="113"/>
        <end position="193"/>
    </location>
</feature>
<reference evidence="4" key="1">
    <citation type="journal article" date="2020" name="Stud. Mycol.">
        <title>101 Dothideomycetes genomes: a test case for predicting lifestyles and emergence of pathogens.</title>
        <authorList>
            <person name="Haridas S."/>
            <person name="Albert R."/>
            <person name="Binder M."/>
            <person name="Bloem J."/>
            <person name="Labutti K."/>
            <person name="Salamov A."/>
            <person name="Andreopoulos B."/>
            <person name="Baker S."/>
            <person name="Barry K."/>
            <person name="Bills G."/>
            <person name="Bluhm B."/>
            <person name="Cannon C."/>
            <person name="Castanera R."/>
            <person name="Culley D."/>
            <person name="Daum C."/>
            <person name="Ezra D."/>
            <person name="Gonzalez J."/>
            <person name="Henrissat B."/>
            <person name="Kuo A."/>
            <person name="Liang C."/>
            <person name="Lipzen A."/>
            <person name="Lutzoni F."/>
            <person name="Magnuson J."/>
            <person name="Mondo S."/>
            <person name="Nolan M."/>
            <person name="Ohm R."/>
            <person name="Pangilinan J."/>
            <person name="Park H.-J."/>
            <person name="Ramirez L."/>
            <person name="Alfaro M."/>
            <person name="Sun H."/>
            <person name="Tritt A."/>
            <person name="Yoshinaga Y."/>
            <person name="Zwiers L.-H."/>
            <person name="Turgeon B."/>
            <person name="Goodwin S."/>
            <person name="Spatafora J."/>
            <person name="Crous P."/>
            <person name="Grigoriev I."/>
        </authorList>
    </citation>
    <scope>NUCLEOTIDE SEQUENCE</scope>
    <source>
        <strain evidence="4">CBS 123094</strain>
    </source>
</reference>
<sequence length="674" mass="77298">MLWADQRDTKREEDKAYSLFGIFDVCMLLIYGEGKRRAFRRLQKEIGGIRDTESSAIPPALSTEQPRNANPIQICEDDGVTEEAQQRKELLNLLFFDHIDERLLSLKAAHAKTCKWFLEKDIYQAWISADNLQDHYSFLWIKGKPGAGKSTLMKFLVSKAKTSAHSNQNSLVASFFFNARDKLDSNAQRILQNKGWQQEILKHTLSRAVEQLGCRTLQLYIDALDECEDKDVTDMISFFEDLGELAIESNIQLHTCFSSRYYPTVVIRHEKAADLKAQILEKSAGVLLWVALVIPMLNNASAKGRIEELQRCLKDIPPELDNLFEMILMRDQEDLPDLKLCVQWILFAKRPLKQEEYFFALRPPKSPNAVTIPSSEEVSDEDMRRFVDSSSKGLAQVTKTKSKPNTYTVQFIHESVRDFFLLEKGYLRLWPSLSDRFMAHSHEGLRDRCMAEIYGSFGSSALGVLETRDRCTSPRSLNLGSVNQNLPVAKSEGTSFIRQSVSAELPFLGYAVDNVLYHADAAESDANCREIFLREFPLKYWILLNNIYEQHYKFACPYFQRNSQDPRLRRACRSYGFQNHVSTGYIQVLGNVPTHYLHEIDRLVPQHLGNFISAPSIATTTADTKQALLDLVFNIHNQIVQTFRTNHLREDADTRYERHEPQAEHFDSVDPGDA</sequence>
<evidence type="ECO:0000313" key="4">
    <source>
        <dbReference type="EMBL" id="KAF1997561.1"/>
    </source>
</evidence>
<dbReference type="InterPro" id="IPR056884">
    <property type="entry name" value="NPHP3-like_N"/>
</dbReference>
<dbReference type="InterPro" id="IPR027417">
    <property type="entry name" value="P-loop_NTPase"/>
</dbReference>
<dbReference type="OrthoDB" id="194358at2759"/>
<dbReference type="AlphaFoldDB" id="A0A6A5WBN7"/>
<evidence type="ECO:0000256" key="1">
    <source>
        <dbReference type="ARBA" id="ARBA00022737"/>
    </source>
</evidence>
<dbReference type="Gene3D" id="3.40.50.300">
    <property type="entry name" value="P-loop containing nucleotide triphosphate hydrolases"/>
    <property type="match status" value="1"/>
</dbReference>
<dbReference type="SUPFAM" id="SSF52540">
    <property type="entry name" value="P-loop containing nucleoside triphosphate hydrolases"/>
    <property type="match status" value="1"/>
</dbReference>
<dbReference type="PANTHER" id="PTHR10039">
    <property type="entry name" value="AMELOGENIN"/>
    <property type="match status" value="1"/>
</dbReference>
<dbReference type="EMBL" id="ML977612">
    <property type="protein sequence ID" value="KAF1997561.1"/>
    <property type="molecule type" value="Genomic_DNA"/>
</dbReference>
<feature type="compositionally biased region" description="Basic and acidic residues" evidence="2">
    <location>
        <begin position="655"/>
        <end position="668"/>
    </location>
</feature>
<name>A0A6A5WBN7_9PLEO</name>